<dbReference type="Pfam" id="PF20434">
    <property type="entry name" value="BD-FAE"/>
    <property type="match status" value="1"/>
</dbReference>
<dbReference type="RefSeq" id="WP_137616113.1">
    <property type="nucleotide sequence ID" value="NZ_BJDI01000007.1"/>
</dbReference>
<name>A0ABW1SFM2_9LACO</name>
<reference evidence="4" key="1">
    <citation type="journal article" date="2019" name="Int. J. Syst. Evol. Microbiol.">
        <title>The Global Catalogue of Microorganisms (GCM) 10K type strain sequencing project: providing services to taxonomists for standard genome sequencing and annotation.</title>
        <authorList>
            <consortium name="The Broad Institute Genomics Platform"/>
            <consortium name="The Broad Institute Genome Sequencing Center for Infectious Disease"/>
            <person name="Wu L."/>
            <person name="Ma J."/>
        </authorList>
    </citation>
    <scope>NUCLEOTIDE SEQUENCE [LARGE SCALE GENOMIC DNA]</scope>
    <source>
        <strain evidence="4">CCM 8930</strain>
    </source>
</reference>
<proteinExistence type="predicted"/>
<dbReference type="InterPro" id="IPR049492">
    <property type="entry name" value="BD-FAE-like_dom"/>
</dbReference>
<organism evidence="3 4">
    <name type="scientific">Lactiplantibacillus nangangensis</name>
    <dbReference type="NCBI Taxonomy" id="2559917"/>
    <lineage>
        <taxon>Bacteria</taxon>
        <taxon>Bacillati</taxon>
        <taxon>Bacillota</taxon>
        <taxon>Bacilli</taxon>
        <taxon>Lactobacillales</taxon>
        <taxon>Lactobacillaceae</taxon>
        <taxon>Lactiplantibacillus</taxon>
    </lineage>
</organism>
<gene>
    <name evidence="3" type="ORF">ACFP1L_00345</name>
</gene>
<sequence length="321" mass="35000">MKIETIQLNNQNPQVTLTTYLLADSPEVLKGQSRPAVIICPGGGYFSCSDREAEPVAMAFAAQGYHAFVLNYTTYGDGGLDMPDLSKPLPVKQDRLYPHQLHDLGRAMIYVKQHAEAWHVNPDQVVVCGFSAGGHNAALYATNWDNPELAKALNVDAEQLKPCAAILGYALTDYVFLQQDIQSKSPMDISFMRASNVAFLGLEDPTPEQLEAVSPAHQVSATTPPMFIWGTANDPLVSCQHAIKMAGALATEKIPFELHIFENGPHGLSLATPATSEAKTQVFPDVAAWTTLCATWLKKHVRLPLNALSDFEKMVQSGQSH</sequence>
<dbReference type="GO" id="GO:0016787">
    <property type="term" value="F:hydrolase activity"/>
    <property type="evidence" value="ECO:0007669"/>
    <property type="project" value="UniProtKB-KW"/>
</dbReference>
<evidence type="ECO:0000259" key="2">
    <source>
        <dbReference type="Pfam" id="PF20434"/>
    </source>
</evidence>
<dbReference type="PANTHER" id="PTHR48081">
    <property type="entry name" value="AB HYDROLASE SUPERFAMILY PROTEIN C4A8.06C"/>
    <property type="match status" value="1"/>
</dbReference>
<evidence type="ECO:0000313" key="4">
    <source>
        <dbReference type="Proteomes" id="UP001596171"/>
    </source>
</evidence>
<dbReference type="InterPro" id="IPR050300">
    <property type="entry name" value="GDXG_lipolytic_enzyme"/>
</dbReference>
<accession>A0ABW1SFM2</accession>
<keyword evidence="1 3" id="KW-0378">Hydrolase</keyword>
<comment type="caution">
    <text evidence="3">The sequence shown here is derived from an EMBL/GenBank/DDBJ whole genome shotgun (WGS) entry which is preliminary data.</text>
</comment>
<dbReference type="Proteomes" id="UP001596171">
    <property type="component" value="Unassembled WGS sequence"/>
</dbReference>
<protein>
    <submittedName>
        <fullName evidence="3">Alpha/beta hydrolase</fullName>
    </submittedName>
</protein>
<evidence type="ECO:0000256" key="1">
    <source>
        <dbReference type="ARBA" id="ARBA00022801"/>
    </source>
</evidence>
<dbReference type="SUPFAM" id="SSF53474">
    <property type="entry name" value="alpha/beta-Hydrolases"/>
    <property type="match status" value="1"/>
</dbReference>
<dbReference type="Gene3D" id="3.40.50.1820">
    <property type="entry name" value="alpha/beta hydrolase"/>
    <property type="match status" value="1"/>
</dbReference>
<dbReference type="InterPro" id="IPR029058">
    <property type="entry name" value="AB_hydrolase_fold"/>
</dbReference>
<feature type="domain" description="BD-FAE-like" evidence="2">
    <location>
        <begin position="93"/>
        <end position="248"/>
    </location>
</feature>
<evidence type="ECO:0000313" key="3">
    <source>
        <dbReference type="EMBL" id="MFC6200339.1"/>
    </source>
</evidence>
<keyword evidence="4" id="KW-1185">Reference proteome</keyword>
<dbReference type="EMBL" id="JBHSSE010000002">
    <property type="protein sequence ID" value="MFC6200339.1"/>
    <property type="molecule type" value="Genomic_DNA"/>
</dbReference>
<dbReference type="PANTHER" id="PTHR48081:SF6">
    <property type="entry name" value="PEPTIDASE S9 PROLYL OLIGOPEPTIDASE CATALYTIC DOMAIN-CONTAINING PROTEIN"/>
    <property type="match status" value="1"/>
</dbReference>